<protein>
    <submittedName>
        <fullName evidence="1">Uncharacterized protein</fullName>
    </submittedName>
</protein>
<dbReference type="RefSeq" id="WP_348397235.1">
    <property type="nucleotide sequence ID" value="NZ_CP136600.1"/>
</dbReference>
<evidence type="ECO:0000313" key="2">
    <source>
        <dbReference type="Proteomes" id="UP001301442"/>
    </source>
</evidence>
<name>A0ABZ0GSY2_9GAMM</name>
<dbReference type="Proteomes" id="UP001301442">
    <property type="component" value="Chromosome"/>
</dbReference>
<proteinExistence type="predicted"/>
<accession>A0ABZ0GSY2</accession>
<reference evidence="1 2" key="1">
    <citation type="submission" date="2023-09" db="EMBL/GenBank/DDBJ databases">
        <authorList>
            <person name="Qi X."/>
        </authorList>
    </citation>
    <scope>NUCLEOTIDE SEQUENCE [LARGE SCALE GENOMIC DNA]</scope>
    <source>
        <strain evidence="1 2">S1-1</strain>
    </source>
</reference>
<gene>
    <name evidence="1" type="ORF">RI844_04380</name>
</gene>
<dbReference type="EMBL" id="CP136600">
    <property type="protein sequence ID" value="WOH38466.1"/>
    <property type="molecule type" value="Genomic_DNA"/>
</dbReference>
<organism evidence="1 2">
    <name type="scientific">Thalassotalea fonticola</name>
    <dbReference type="NCBI Taxonomy" id="3065649"/>
    <lineage>
        <taxon>Bacteria</taxon>
        <taxon>Pseudomonadati</taxon>
        <taxon>Pseudomonadota</taxon>
        <taxon>Gammaproteobacteria</taxon>
        <taxon>Alteromonadales</taxon>
        <taxon>Colwelliaceae</taxon>
        <taxon>Thalassotalea</taxon>
    </lineage>
</organism>
<evidence type="ECO:0000313" key="1">
    <source>
        <dbReference type="EMBL" id="WOH38466.1"/>
    </source>
</evidence>
<sequence>MISIGSRLLIDKMINNALTQTPQINSSVYPEQPYNSLAMFQQCEADPWSFYDPTSPTYFEGLKTPKWQLP</sequence>
<keyword evidence="2" id="KW-1185">Reference proteome</keyword>